<keyword evidence="1" id="KW-0378">Hydrolase</keyword>
<proteinExistence type="predicted"/>
<keyword evidence="3" id="KW-0732">Signal</keyword>
<dbReference type="Gene3D" id="2.120.10.60">
    <property type="entry name" value="Tricorn protease N-terminal domain"/>
    <property type="match status" value="1"/>
</dbReference>
<dbReference type="Gene3D" id="3.40.50.1820">
    <property type="entry name" value="alpha/beta hydrolase"/>
    <property type="match status" value="1"/>
</dbReference>
<dbReference type="Gene3D" id="2.120.10.30">
    <property type="entry name" value="TolB, C-terminal domain"/>
    <property type="match status" value="1"/>
</dbReference>
<dbReference type="PANTHER" id="PTHR42776:SF27">
    <property type="entry name" value="DIPEPTIDYL PEPTIDASE FAMILY MEMBER 6"/>
    <property type="match status" value="1"/>
</dbReference>
<dbReference type="SUPFAM" id="SSF53474">
    <property type="entry name" value="alpha/beta-Hydrolases"/>
    <property type="match status" value="1"/>
</dbReference>
<dbReference type="Proteomes" id="UP000706039">
    <property type="component" value="Unassembled WGS sequence"/>
</dbReference>
<dbReference type="Pfam" id="PF00930">
    <property type="entry name" value="DPPIV_N"/>
    <property type="match status" value="1"/>
</dbReference>
<dbReference type="InterPro" id="IPR001375">
    <property type="entry name" value="Peptidase_S9_cat"/>
</dbReference>
<dbReference type="SUPFAM" id="SSF82171">
    <property type="entry name" value="DPP6 N-terminal domain-like"/>
    <property type="match status" value="1"/>
</dbReference>
<evidence type="ECO:0000313" key="6">
    <source>
        <dbReference type="EMBL" id="MBY8820988.1"/>
    </source>
</evidence>
<dbReference type="InterPro" id="IPR011042">
    <property type="entry name" value="6-blade_b-propeller_TolB-like"/>
</dbReference>
<comment type="caution">
    <text evidence="6">The sequence shown here is derived from an EMBL/GenBank/DDBJ whole genome shotgun (WGS) entry which is preliminary data.</text>
</comment>
<dbReference type="Pfam" id="PF07676">
    <property type="entry name" value="PD40"/>
    <property type="match status" value="3"/>
</dbReference>
<feature type="signal peptide" evidence="3">
    <location>
        <begin position="1"/>
        <end position="21"/>
    </location>
</feature>
<evidence type="ECO:0000259" key="4">
    <source>
        <dbReference type="Pfam" id="PF00326"/>
    </source>
</evidence>
<evidence type="ECO:0000256" key="2">
    <source>
        <dbReference type="ARBA" id="ARBA00022825"/>
    </source>
</evidence>
<sequence>MIRRALCLSLLLSASAVPAFAAPADGPTRTLQGGDLFGLEAASDPQISPDGTRIAYVRRSNDVMTDRARPSIWLIDVRTGAQAPLIAGPGAHSQPRWSPDGKRLAYVSTGEGGGAQLFVRWMETGASARVTGLPDSPNAISWSPDGSRIAYVMTVPDDGVKLGKAPAKPEGANWAPPLEVIDKVVYRQDGGGYVKPGFDHIFLVSAEGGAPRQLSFGAWHDNGPLAWTPDGKTLLFSAVRTGDWQRNPINSEIQALDIATGTIRALTSRDGPDTDPAVSPDGSRVAYLGYDDKGYSYRDTQLYVMNRDGSGARSLTASLDRSIDRIAWAADGRSLYALYDDRGSNRVARITLDGTVTSVATGLAGSGLDRPYSGGEFSVSKGGAVAFTSGTALRPSDVSIASGGNMRRLTRLNDDFLGTKTLAEVRELAVTAPDGRTVPAWLALPPGHVAGKRVPLILEIHGGPHSAYGPAFSTDVQLYAAAGYAVLYTNPRGSTSYGEEFARLIDKSYPADDYGDLIAAVDAAIASGVADPDNLFVTGGSGGGVLTAWIVGKTDRFKAAATQKPVIDWASFVLTADNTPYFAKYWFGKLPWEDPQGYWKRSPLSLVGNVKTPTLVVVGSQDYRTPVSESEQYYAALQLRGVPTALVKVPEASHGGIAARPSQAAAKASAILAWFDRYRTGKTAQTGN</sequence>
<evidence type="ECO:0000256" key="1">
    <source>
        <dbReference type="ARBA" id="ARBA00022801"/>
    </source>
</evidence>
<evidence type="ECO:0000256" key="3">
    <source>
        <dbReference type="SAM" id="SignalP"/>
    </source>
</evidence>
<dbReference type="EMBL" id="JAINVV010000001">
    <property type="protein sequence ID" value="MBY8820988.1"/>
    <property type="molecule type" value="Genomic_DNA"/>
</dbReference>
<dbReference type="InterPro" id="IPR002469">
    <property type="entry name" value="Peptidase_S9B_N"/>
</dbReference>
<protein>
    <submittedName>
        <fullName evidence="6">S9 family peptidase</fullName>
    </submittedName>
</protein>
<name>A0ABS7PI66_9SPHN</name>
<accession>A0ABS7PI66</accession>
<gene>
    <name evidence="6" type="ORF">K7G82_01715</name>
</gene>
<evidence type="ECO:0000313" key="7">
    <source>
        <dbReference type="Proteomes" id="UP000706039"/>
    </source>
</evidence>
<feature type="domain" description="Peptidase S9 prolyl oligopeptidase catalytic" evidence="4">
    <location>
        <begin position="471"/>
        <end position="678"/>
    </location>
</feature>
<dbReference type="RefSeq" id="WP_222988082.1">
    <property type="nucleotide sequence ID" value="NZ_JAINVV010000001.1"/>
</dbReference>
<keyword evidence="2" id="KW-0645">Protease</keyword>
<dbReference type="PANTHER" id="PTHR42776">
    <property type="entry name" value="SERINE PEPTIDASE S9 FAMILY MEMBER"/>
    <property type="match status" value="1"/>
</dbReference>
<dbReference type="InterPro" id="IPR011659">
    <property type="entry name" value="WD40"/>
</dbReference>
<dbReference type="Pfam" id="PF00326">
    <property type="entry name" value="Peptidase_S9"/>
    <property type="match status" value="1"/>
</dbReference>
<dbReference type="InterPro" id="IPR029058">
    <property type="entry name" value="AB_hydrolase_fold"/>
</dbReference>
<reference evidence="6 7" key="1">
    <citation type="submission" date="2021-08" db="EMBL/GenBank/DDBJ databases">
        <authorList>
            <person name="Tuo L."/>
        </authorList>
    </citation>
    <scope>NUCLEOTIDE SEQUENCE [LARGE SCALE GENOMIC DNA]</scope>
    <source>
        <strain evidence="6 7">JCM 31229</strain>
    </source>
</reference>
<keyword evidence="2" id="KW-0720">Serine protease</keyword>
<organism evidence="6 7">
    <name type="scientific">Sphingomonas colocasiae</name>
    <dbReference type="NCBI Taxonomy" id="1848973"/>
    <lineage>
        <taxon>Bacteria</taxon>
        <taxon>Pseudomonadati</taxon>
        <taxon>Pseudomonadota</taxon>
        <taxon>Alphaproteobacteria</taxon>
        <taxon>Sphingomonadales</taxon>
        <taxon>Sphingomonadaceae</taxon>
        <taxon>Sphingomonas</taxon>
    </lineage>
</organism>
<evidence type="ECO:0000259" key="5">
    <source>
        <dbReference type="Pfam" id="PF00930"/>
    </source>
</evidence>
<feature type="domain" description="Dipeptidylpeptidase IV N-terminal" evidence="5">
    <location>
        <begin position="195"/>
        <end position="285"/>
    </location>
</feature>
<keyword evidence="7" id="KW-1185">Reference proteome</keyword>
<feature type="chain" id="PRO_5045247002" evidence="3">
    <location>
        <begin position="22"/>
        <end position="688"/>
    </location>
</feature>